<dbReference type="GO" id="GO:0005737">
    <property type="term" value="C:cytoplasm"/>
    <property type="evidence" value="ECO:0007669"/>
    <property type="project" value="TreeGrafter"/>
</dbReference>
<comment type="caution">
    <text evidence="8">Lacks conserved residue(s) required for the propagation of feature annotation.</text>
</comment>
<dbReference type="Pfam" id="PF14670">
    <property type="entry name" value="FXa_inhibition"/>
    <property type="match status" value="1"/>
</dbReference>
<dbReference type="AlphaFoldDB" id="A0A3M0JGJ5"/>
<dbReference type="GO" id="GO:0098586">
    <property type="term" value="P:cellular response to virus"/>
    <property type="evidence" value="ECO:0007669"/>
    <property type="project" value="TreeGrafter"/>
</dbReference>
<keyword evidence="7" id="KW-0325">Glycoprotein</keyword>
<evidence type="ECO:0000256" key="7">
    <source>
        <dbReference type="ARBA" id="ARBA00023180"/>
    </source>
</evidence>
<evidence type="ECO:0000256" key="5">
    <source>
        <dbReference type="ARBA" id="ARBA00022737"/>
    </source>
</evidence>
<dbReference type="PROSITE" id="PS01187">
    <property type="entry name" value="EGF_CA"/>
    <property type="match status" value="1"/>
</dbReference>
<evidence type="ECO:0000256" key="9">
    <source>
        <dbReference type="SAM" id="SignalP"/>
    </source>
</evidence>
<dbReference type="InterPro" id="IPR018097">
    <property type="entry name" value="EGF_Ca-bd_CS"/>
</dbReference>
<evidence type="ECO:0000256" key="3">
    <source>
        <dbReference type="ARBA" id="ARBA00022536"/>
    </source>
</evidence>
<dbReference type="InterPro" id="IPR000152">
    <property type="entry name" value="EGF-type_Asp/Asn_hydroxyl_site"/>
</dbReference>
<dbReference type="InterPro" id="IPR009030">
    <property type="entry name" value="Growth_fac_rcpt_cys_sf"/>
</dbReference>
<accession>A0A3M0JGJ5</accession>
<dbReference type="Proteomes" id="UP000269221">
    <property type="component" value="Unassembled WGS sequence"/>
</dbReference>
<name>A0A3M0JGJ5_HIRRU</name>
<feature type="signal peptide" evidence="9">
    <location>
        <begin position="1"/>
        <end position="21"/>
    </location>
</feature>
<evidence type="ECO:0000313" key="13">
    <source>
        <dbReference type="Proteomes" id="UP000269221"/>
    </source>
</evidence>
<dbReference type="PROSITE" id="PS50184">
    <property type="entry name" value="VWFC_2"/>
    <property type="match status" value="1"/>
</dbReference>
<dbReference type="STRING" id="333673.A0A3M0JGJ5"/>
<dbReference type="SMART" id="SM00214">
    <property type="entry name" value="VWC"/>
    <property type="match status" value="1"/>
</dbReference>
<dbReference type="FunFam" id="2.10.25.10:FF:000545">
    <property type="entry name" value="von Willebrand factor C and EGF domain-containing protein"/>
    <property type="match status" value="1"/>
</dbReference>
<dbReference type="PANTHER" id="PTHR47333">
    <property type="entry name" value="VON WILLEBRAND FACTOR C AND EGF DOMAIN-CONTAINING PROTEIN"/>
    <property type="match status" value="1"/>
</dbReference>
<dbReference type="CDD" id="cd00054">
    <property type="entry name" value="EGF_CA"/>
    <property type="match status" value="1"/>
</dbReference>
<evidence type="ECO:0000256" key="6">
    <source>
        <dbReference type="ARBA" id="ARBA00023157"/>
    </source>
</evidence>
<feature type="chain" id="PRO_5018302757" description="VWFC domain-containing protein" evidence="9">
    <location>
        <begin position="22"/>
        <end position="263"/>
    </location>
</feature>
<dbReference type="GO" id="GO:0005509">
    <property type="term" value="F:calcium ion binding"/>
    <property type="evidence" value="ECO:0007669"/>
    <property type="project" value="InterPro"/>
</dbReference>
<keyword evidence="3 8" id="KW-0245">EGF-like domain</keyword>
<gene>
    <name evidence="12" type="ORF">DUI87_25581</name>
</gene>
<dbReference type="PROSITE" id="PS01186">
    <property type="entry name" value="EGF_2"/>
    <property type="match status" value="2"/>
</dbReference>
<comment type="subcellular location">
    <subcellularLocation>
        <location evidence="1">Secreted</location>
    </subcellularLocation>
</comment>
<keyword evidence="4 9" id="KW-0732">Signal</keyword>
<dbReference type="SUPFAM" id="SSF57184">
    <property type="entry name" value="Growth factor receptor domain"/>
    <property type="match status" value="1"/>
</dbReference>
<evidence type="ECO:0008006" key="14">
    <source>
        <dbReference type="Google" id="ProtNLM"/>
    </source>
</evidence>
<feature type="domain" description="VWFC" evidence="11">
    <location>
        <begin position="194"/>
        <end position="252"/>
    </location>
</feature>
<dbReference type="InterPro" id="IPR052080">
    <property type="entry name" value="vWF_C/EGF_Fibrillin"/>
</dbReference>
<proteinExistence type="predicted"/>
<dbReference type="PROSITE" id="PS50026">
    <property type="entry name" value="EGF_3"/>
    <property type="match status" value="2"/>
</dbReference>
<dbReference type="InterPro" id="IPR000742">
    <property type="entry name" value="EGF"/>
</dbReference>
<dbReference type="Pfam" id="PF12662">
    <property type="entry name" value="cEGF"/>
    <property type="match status" value="1"/>
</dbReference>
<sequence length="263" mass="28291">MLVELLFQAACVSLFLSSGQGRVYPARKKPASFAVERRRVGPHVCFPGSGSGCCPGWMLSPGSGKCTLQPPGTCGEYGCDLSCNHGGCQEVARVCPIGFSMAETANGVRCTDTDECQATPCQHRCENSVGSYRCSCRPGYHLHGNRHSCIDVDECRRPGARRSCQHSCHNVPGSFRCSCRPGYRLGTDKVSCEEKCNFRGRTYAHGARFSLDGDDCTTCVCQLGSVACSPLECAIMCSYPFHPEGRCCPVCEGTSLGRSPKSP</sequence>
<dbReference type="OrthoDB" id="10045365at2759"/>
<reference evidence="12 13" key="1">
    <citation type="submission" date="2018-07" db="EMBL/GenBank/DDBJ databases">
        <title>A high quality draft genome assembly of the barn swallow (H. rustica rustica).</title>
        <authorList>
            <person name="Formenti G."/>
            <person name="Chiara M."/>
            <person name="Poveda L."/>
            <person name="Francoijs K.-J."/>
            <person name="Bonisoli-Alquati A."/>
            <person name="Canova L."/>
            <person name="Gianfranceschi L."/>
            <person name="Horner D.S."/>
            <person name="Saino N."/>
        </authorList>
    </citation>
    <scope>NUCLEOTIDE SEQUENCE [LARGE SCALE GENOMIC DNA]</scope>
    <source>
        <strain evidence="12">Chelidonia</strain>
        <tissue evidence="12">Blood</tissue>
    </source>
</reference>
<dbReference type="SMART" id="SM00179">
    <property type="entry name" value="EGF_CA"/>
    <property type="match status" value="2"/>
</dbReference>
<comment type="caution">
    <text evidence="12">The sequence shown here is derived from an EMBL/GenBank/DDBJ whole genome shotgun (WGS) entry which is preliminary data.</text>
</comment>
<evidence type="ECO:0000313" key="12">
    <source>
        <dbReference type="EMBL" id="RMB98103.1"/>
    </source>
</evidence>
<dbReference type="PROSITE" id="PS00010">
    <property type="entry name" value="ASX_HYDROXYL"/>
    <property type="match status" value="2"/>
</dbReference>
<organism evidence="12 13">
    <name type="scientific">Hirundo rustica rustica</name>
    <dbReference type="NCBI Taxonomy" id="333673"/>
    <lineage>
        <taxon>Eukaryota</taxon>
        <taxon>Metazoa</taxon>
        <taxon>Chordata</taxon>
        <taxon>Craniata</taxon>
        <taxon>Vertebrata</taxon>
        <taxon>Euteleostomi</taxon>
        <taxon>Archelosauria</taxon>
        <taxon>Archosauria</taxon>
        <taxon>Dinosauria</taxon>
        <taxon>Saurischia</taxon>
        <taxon>Theropoda</taxon>
        <taxon>Coelurosauria</taxon>
        <taxon>Aves</taxon>
        <taxon>Neognathae</taxon>
        <taxon>Neoaves</taxon>
        <taxon>Telluraves</taxon>
        <taxon>Australaves</taxon>
        <taxon>Passeriformes</taxon>
        <taxon>Sylvioidea</taxon>
        <taxon>Hirundinidae</taxon>
        <taxon>Hirundo</taxon>
    </lineage>
</organism>
<dbReference type="PANTHER" id="PTHR47333:SF1">
    <property type="entry name" value="VON WILLEBRAND FACTOR C AND EGF DOMAIN-CONTAINING PROTEIN"/>
    <property type="match status" value="1"/>
</dbReference>
<evidence type="ECO:0000256" key="8">
    <source>
        <dbReference type="PROSITE-ProRule" id="PRU00076"/>
    </source>
</evidence>
<dbReference type="InterPro" id="IPR001007">
    <property type="entry name" value="VWF_dom"/>
</dbReference>
<dbReference type="GO" id="GO:0005576">
    <property type="term" value="C:extracellular region"/>
    <property type="evidence" value="ECO:0007669"/>
    <property type="project" value="UniProtKB-SubCell"/>
</dbReference>
<evidence type="ECO:0000256" key="4">
    <source>
        <dbReference type="ARBA" id="ARBA00022729"/>
    </source>
</evidence>
<dbReference type="SMART" id="SM00181">
    <property type="entry name" value="EGF"/>
    <property type="match status" value="2"/>
</dbReference>
<dbReference type="FunFam" id="2.10.25.10:FF:000010">
    <property type="entry name" value="Pro-epidermal growth factor"/>
    <property type="match status" value="1"/>
</dbReference>
<feature type="domain" description="EGF-like" evidence="10">
    <location>
        <begin position="112"/>
        <end position="150"/>
    </location>
</feature>
<evidence type="ECO:0000256" key="1">
    <source>
        <dbReference type="ARBA" id="ARBA00004613"/>
    </source>
</evidence>
<dbReference type="Gene3D" id="6.20.200.20">
    <property type="match status" value="1"/>
</dbReference>
<dbReference type="InterPro" id="IPR001881">
    <property type="entry name" value="EGF-like_Ca-bd_dom"/>
</dbReference>
<dbReference type="Pfam" id="PF00093">
    <property type="entry name" value="VWC"/>
    <property type="match status" value="1"/>
</dbReference>
<keyword evidence="6" id="KW-1015">Disulfide bond</keyword>
<dbReference type="InterPro" id="IPR026823">
    <property type="entry name" value="cEGF"/>
</dbReference>
<keyword evidence="13" id="KW-1185">Reference proteome</keyword>
<evidence type="ECO:0000256" key="2">
    <source>
        <dbReference type="ARBA" id="ARBA00022525"/>
    </source>
</evidence>
<keyword evidence="2" id="KW-0964">Secreted</keyword>
<keyword evidence="5" id="KW-0677">Repeat</keyword>
<feature type="domain" description="EGF-like" evidence="10">
    <location>
        <begin position="151"/>
        <end position="193"/>
    </location>
</feature>
<evidence type="ECO:0000259" key="10">
    <source>
        <dbReference type="PROSITE" id="PS50026"/>
    </source>
</evidence>
<dbReference type="Gene3D" id="2.10.25.10">
    <property type="entry name" value="Laminin"/>
    <property type="match status" value="2"/>
</dbReference>
<protein>
    <recommendedName>
        <fullName evidence="14">VWFC domain-containing protein</fullName>
    </recommendedName>
</protein>
<evidence type="ECO:0000259" key="11">
    <source>
        <dbReference type="PROSITE" id="PS50184"/>
    </source>
</evidence>
<dbReference type="PROSITE" id="PS01208">
    <property type="entry name" value="VWFC_1"/>
    <property type="match status" value="1"/>
</dbReference>
<dbReference type="EMBL" id="QRBI01000154">
    <property type="protein sequence ID" value="RMB98103.1"/>
    <property type="molecule type" value="Genomic_DNA"/>
</dbReference>